<organism evidence="2 3">
    <name type="scientific">Triparma laevis f. inornata</name>
    <dbReference type="NCBI Taxonomy" id="1714386"/>
    <lineage>
        <taxon>Eukaryota</taxon>
        <taxon>Sar</taxon>
        <taxon>Stramenopiles</taxon>
        <taxon>Ochrophyta</taxon>
        <taxon>Bolidophyceae</taxon>
        <taxon>Parmales</taxon>
        <taxon>Triparmaceae</taxon>
        <taxon>Triparma</taxon>
    </lineage>
</organism>
<evidence type="ECO:0000256" key="1">
    <source>
        <dbReference type="SAM" id="MobiDB-lite"/>
    </source>
</evidence>
<feature type="region of interest" description="Disordered" evidence="1">
    <location>
        <begin position="303"/>
        <end position="330"/>
    </location>
</feature>
<accession>A0A9W7A9L4</accession>
<protein>
    <submittedName>
        <fullName evidence="2">Uncharacterized protein</fullName>
    </submittedName>
</protein>
<dbReference type="AlphaFoldDB" id="A0A9W7A9L4"/>
<sequence length="726" mass="82763">MAVVSFVCSARLIMPRKKYQRELLPANKVSGMVRPAAAPFSHLPISAPSTLNSYDNTESRLNEVTKNYNISKKNNKEGKVRLQQSQHEAKSSLQTLVRKLHSSSPTDNYGHWMLKLMLTSQHSTSTRVTLLQQTHQSLQQRRASARQDFDKRKMILDKRSIFTKEANEVRTNNGMSVTVHRKHNLTKVLKDVKLNSRRRRGLAPGDATDKIQKMYAPKLPSKYKVMAALEQSQYERTKIDEVEERRFRKILRKASMVRKHKILTGGGGFGYAVTQESSDSDSDSNLDSDYSVNEDSVASSIGFGSVSSQARRRKKKHPMRDPNILPSSLPSLQERYGMSTDQFTSEPVCLKYASYDSVDLEEKLNEMEKQLRSSGFEPDHGGNDEYSAMSQSTAAMGLDVQSFDSRKLKKRNIMLLKNLQIPDPRINNNLVRAQLAKHSTSMVDVEKFKEVENDHTAEENAAAQKNILLELEKYYRHKSLGVGREKDIVPFKRRRKVPEQKEDNLQYRMDNVWSAVALCEAHLKLDTDLMFLENPKLLGGGDDSLVQEYVLTFEILVDSLFHLQVIRLKYDEQVALAELDKKEEEEKARLGPNFGKAKKEEKKVPGFMKGPKSSAKSPEKKNAESGRATAACLPNESIVYLMNHDLYLSPTPEHTPVSWLQIIALDVLQRANEDSGRIRNLSKRLGNTKVYPWMKTVIERYLGREIWGVEEKVKKKEKVNNIYATV</sequence>
<name>A0A9W7A9L4_9STRA</name>
<proteinExistence type="predicted"/>
<dbReference type="EMBL" id="BLQM01000114">
    <property type="protein sequence ID" value="GMH65437.1"/>
    <property type="molecule type" value="Genomic_DNA"/>
</dbReference>
<evidence type="ECO:0000313" key="2">
    <source>
        <dbReference type="EMBL" id="GMH65437.1"/>
    </source>
</evidence>
<feature type="region of interest" description="Disordered" evidence="1">
    <location>
        <begin position="587"/>
        <end position="626"/>
    </location>
</feature>
<evidence type="ECO:0000313" key="3">
    <source>
        <dbReference type="Proteomes" id="UP001162640"/>
    </source>
</evidence>
<reference evidence="3" key="1">
    <citation type="journal article" date="2023" name="Commun. Biol.">
        <title>Genome analysis of Parmales, the sister group of diatoms, reveals the evolutionary specialization of diatoms from phago-mixotrophs to photoautotrophs.</title>
        <authorList>
            <person name="Ban H."/>
            <person name="Sato S."/>
            <person name="Yoshikawa S."/>
            <person name="Yamada K."/>
            <person name="Nakamura Y."/>
            <person name="Ichinomiya M."/>
            <person name="Sato N."/>
            <person name="Blanc-Mathieu R."/>
            <person name="Endo H."/>
            <person name="Kuwata A."/>
            <person name="Ogata H."/>
        </authorList>
    </citation>
    <scope>NUCLEOTIDE SEQUENCE [LARGE SCALE GENOMIC DNA]</scope>
</reference>
<dbReference type="Proteomes" id="UP001162640">
    <property type="component" value="Unassembled WGS sequence"/>
</dbReference>
<comment type="caution">
    <text evidence="2">The sequence shown here is derived from an EMBL/GenBank/DDBJ whole genome shotgun (WGS) entry which is preliminary data.</text>
</comment>
<gene>
    <name evidence="2" type="ORF">TL16_g04198</name>
</gene>